<dbReference type="InterPro" id="IPR052032">
    <property type="entry name" value="ATP-dep_AA_Ligase"/>
</dbReference>
<dbReference type="PATRIC" id="fig|1215343.11.peg.669"/>
<dbReference type="eggNOG" id="COG2232">
    <property type="taxonomic scope" value="Bacteria"/>
</dbReference>
<reference evidence="6 7" key="1">
    <citation type="journal article" date="2012" name="Stand. Genomic Sci.">
        <title>Complete genome sequence of Liberibacter crescens BT-1.</title>
        <authorList>
            <person name="Leonard M.T."/>
            <person name="Fagen J.R."/>
            <person name="Davis-Richardson A.G."/>
            <person name="Davis M.J."/>
            <person name="Triplett E.W."/>
        </authorList>
    </citation>
    <scope>NUCLEOTIDE SEQUENCE [LARGE SCALE GENOMIC DNA]</scope>
    <source>
        <strain evidence="6 7">BT-1</strain>
    </source>
</reference>
<name>L0EW97_LIBCB</name>
<dbReference type="Proteomes" id="UP000010799">
    <property type="component" value="Chromosome"/>
</dbReference>
<accession>L0EW97</accession>
<evidence type="ECO:0000313" key="6">
    <source>
        <dbReference type="EMBL" id="AGA64646.1"/>
    </source>
</evidence>
<dbReference type="AlphaFoldDB" id="L0EW97"/>
<dbReference type="HOGENOM" id="CLU_029016_3_1_5"/>
<dbReference type="SUPFAM" id="SSF56059">
    <property type="entry name" value="Glutathione synthetase ATP-binding domain-like"/>
    <property type="match status" value="1"/>
</dbReference>
<keyword evidence="1" id="KW-0436">Ligase</keyword>
<dbReference type="PANTHER" id="PTHR43585:SF2">
    <property type="entry name" value="ATP-GRASP ENZYME FSQD"/>
    <property type="match status" value="1"/>
</dbReference>
<evidence type="ECO:0000256" key="2">
    <source>
        <dbReference type="ARBA" id="ARBA00022741"/>
    </source>
</evidence>
<dbReference type="GO" id="GO:0046872">
    <property type="term" value="F:metal ion binding"/>
    <property type="evidence" value="ECO:0007669"/>
    <property type="project" value="InterPro"/>
</dbReference>
<keyword evidence="3 4" id="KW-0067">ATP-binding</keyword>
<organism evidence="6 7">
    <name type="scientific">Liberibacter crescens (strain BT-1)</name>
    <dbReference type="NCBI Taxonomy" id="1215343"/>
    <lineage>
        <taxon>Bacteria</taxon>
        <taxon>Pseudomonadati</taxon>
        <taxon>Pseudomonadota</taxon>
        <taxon>Alphaproteobacteria</taxon>
        <taxon>Hyphomicrobiales</taxon>
        <taxon>Rhizobiaceae</taxon>
        <taxon>Liberibacter</taxon>
    </lineage>
</organism>
<dbReference type="InterPro" id="IPR011761">
    <property type="entry name" value="ATP-grasp"/>
</dbReference>
<proteinExistence type="predicted"/>
<evidence type="ECO:0000313" key="7">
    <source>
        <dbReference type="Proteomes" id="UP000010799"/>
    </source>
</evidence>
<dbReference type="GO" id="GO:0005524">
    <property type="term" value="F:ATP binding"/>
    <property type="evidence" value="ECO:0007669"/>
    <property type="project" value="UniProtKB-UniRule"/>
</dbReference>
<evidence type="ECO:0000256" key="4">
    <source>
        <dbReference type="PROSITE-ProRule" id="PRU00409"/>
    </source>
</evidence>
<dbReference type="STRING" id="1215343.B488_06540"/>
<keyword evidence="7" id="KW-1185">Reference proteome</keyword>
<dbReference type="EMBL" id="CP003789">
    <property type="protein sequence ID" value="AGA64646.1"/>
    <property type="molecule type" value="Genomic_DNA"/>
</dbReference>
<evidence type="ECO:0000256" key="1">
    <source>
        <dbReference type="ARBA" id="ARBA00022598"/>
    </source>
</evidence>
<dbReference type="RefSeq" id="WP_015273073.1">
    <property type="nucleotide sequence ID" value="NC_019907.1"/>
</dbReference>
<keyword evidence="2 4" id="KW-0547">Nucleotide-binding</keyword>
<gene>
    <name evidence="6" type="ordered locus">B488_06540</name>
</gene>
<dbReference type="GO" id="GO:0016874">
    <property type="term" value="F:ligase activity"/>
    <property type="evidence" value="ECO:0007669"/>
    <property type="project" value="UniProtKB-KW"/>
</dbReference>
<dbReference type="PROSITE" id="PS50975">
    <property type="entry name" value="ATP_GRASP"/>
    <property type="match status" value="1"/>
</dbReference>
<evidence type="ECO:0000256" key="3">
    <source>
        <dbReference type="ARBA" id="ARBA00022840"/>
    </source>
</evidence>
<dbReference type="PANTHER" id="PTHR43585">
    <property type="entry name" value="FUMIPYRROLE BIOSYNTHESIS PROTEIN C"/>
    <property type="match status" value="1"/>
</dbReference>
<protein>
    <recommendedName>
        <fullName evidence="5">ATP-grasp domain-containing protein</fullName>
    </recommendedName>
</protein>
<dbReference type="Pfam" id="PF13535">
    <property type="entry name" value="ATP-grasp_4"/>
    <property type="match status" value="1"/>
</dbReference>
<sequence>MSKDTVIIVDPFLAGTLIAPELEKKGIQCYAVISSDDIPDRFLKSYTSEGFVDKILYSAEEIKNHINFENVLAVVPGTETGVYCTEELSAFYNVKRNNHLTTDWRRKKSVMQEKLVEAGLNSILSKRISQENTSIDDLNSSTGYVIKPDNSCLTDGVVFVDSKQDAVKWISQIDWKKKNIIGARNDFYLVQEKIDGEEFVVDLVADKKGIKVCTLCKYKKGLHNGSHFVYESLEVLDVNDPNYIALVEYAKNASIVLGVEFGLAHLEIMNTKKGPTLIELGARLHGGIAPLVFKKCYSPGLLQSFVDVLTQEFNTAPSTLKNKARIVFLINENENVKIPDINTLQDKIKAIHGVEHVKLFINNNEIIPLTIDLGNCPGIVSLIADRDVELDLLEKTVRDTFQ</sequence>
<dbReference type="KEGG" id="lcc:B488_06540"/>
<dbReference type="Gene3D" id="3.30.470.20">
    <property type="entry name" value="ATP-grasp fold, B domain"/>
    <property type="match status" value="1"/>
</dbReference>
<feature type="domain" description="ATP-grasp" evidence="5">
    <location>
        <begin position="112"/>
        <end position="310"/>
    </location>
</feature>
<evidence type="ECO:0000259" key="5">
    <source>
        <dbReference type="PROSITE" id="PS50975"/>
    </source>
</evidence>